<protein>
    <submittedName>
        <fullName evidence="3">RepB family plasmid replication initiator protein</fullName>
    </submittedName>
</protein>
<evidence type="ECO:0000259" key="2">
    <source>
        <dbReference type="Pfam" id="PF01051"/>
    </source>
</evidence>
<dbReference type="InterPro" id="IPR036390">
    <property type="entry name" value="WH_DNA-bd_sf"/>
</dbReference>
<dbReference type="InterPro" id="IPR000525">
    <property type="entry name" value="Initiator_Rep_WH1"/>
</dbReference>
<dbReference type="EMBL" id="RQNR01000012">
    <property type="protein sequence ID" value="RQN22948.1"/>
    <property type="molecule type" value="Genomic_DNA"/>
</dbReference>
<dbReference type="Proteomes" id="UP000273641">
    <property type="component" value="Unassembled WGS sequence"/>
</dbReference>
<accession>A0AAE8FR24</accession>
<comment type="caution">
    <text evidence="3">The sequence shown here is derived from an EMBL/GenBank/DDBJ whole genome shotgun (WGS) entry which is preliminary data.</text>
</comment>
<dbReference type="Pfam" id="PF01051">
    <property type="entry name" value="Rep3_N"/>
    <property type="match status" value="1"/>
</dbReference>
<feature type="domain" description="Initiator Rep protein WH1" evidence="2">
    <location>
        <begin position="18"/>
        <end position="167"/>
    </location>
</feature>
<name>A0AAE8FR24_CLOPF</name>
<proteinExistence type="inferred from homology"/>
<dbReference type="SUPFAM" id="SSF46785">
    <property type="entry name" value="Winged helix' DNA-binding domain"/>
    <property type="match status" value="2"/>
</dbReference>
<dbReference type="GO" id="GO:0006270">
    <property type="term" value="P:DNA replication initiation"/>
    <property type="evidence" value="ECO:0007669"/>
    <property type="project" value="InterPro"/>
</dbReference>
<evidence type="ECO:0000256" key="1">
    <source>
        <dbReference type="ARBA" id="ARBA00038283"/>
    </source>
</evidence>
<evidence type="ECO:0000313" key="4">
    <source>
        <dbReference type="Proteomes" id="UP000273641"/>
    </source>
</evidence>
<sequence length="335" mass="38145">MHSNNKYQLSDIPNQDYIVTKSNTLVYQRLKLGINEQKMIVALAAKIQPNDEEFNLCVFKVADLAKSFGIDPHRMYADIRKITANLMSSIVEAEIKDKNPKEKPHIKQFGLISTAEYIPSEGIVKLKFCNDVIPFYLGLKEFFTTYRLNNILRSKSKYSIPIYEIIKSHQFKKKEYSVKLYIDELKGLLKLSKAYSSFGNINLKVLKPAIKDINELTDISVSIGETIKEGRKIIGINLNVTTNNKTHVSKDAPTDSLDKEALIKTYGQAAVESAILAVKNKSDDIHNYWKYVEGIILNKKKITNKSKTTANFTEREYDYNALEEGLLYGEGDYCS</sequence>
<organism evidence="3 4">
    <name type="scientific">Clostridium perfringens</name>
    <dbReference type="NCBI Taxonomy" id="1502"/>
    <lineage>
        <taxon>Bacteria</taxon>
        <taxon>Bacillati</taxon>
        <taxon>Bacillota</taxon>
        <taxon>Clostridia</taxon>
        <taxon>Eubacteriales</taxon>
        <taxon>Clostridiaceae</taxon>
        <taxon>Clostridium</taxon>
    </lineage>
</organism>
<dbReference type="InterPro" id="IPR036388">
    <property type="entry name" value="WH-like_DNA-bd_sf"/>
</dbReference>
<comment type="similarity">
    <text evidence="1">Belongs to the initiator RepB protein family.</text>
</comment>
<gene>
    <name evidence="3" type="ORF">EHZ11_15005</name>
</gene>
<dbReference type="GO" id="GO:0003887">
    <property type="term" value="F:DNA-directed DNA polymerase activity"/>
    <property type="evidence" value="ECO:0007669"/>
    <property type="project" value="InterPro"/>
</dbReference>
<dbReference type="Gene3D" id="1.10.10.10">
    <property type="entry name" value="Winged helix-like DNA-binding domain superfamily/Winged helix DNA-binding domain"/>
    <property type="match status" value="2"/>
</dbReference>
<dbReference type="Pfam" id="PF21205">
    <property type="entry name" value="Rep3_C"/>
    <property type="match status" value="1"/>
</dbReference>
<evidence type="ECO:0000313" key="3">
    <source>
        <dbReference type="EMBL" id="RQN22948.1"/>
    </source>
</evidence>
<dbReference type="AlphaFoldDB" id="A0AAE8FR24"/>
<reference evidence="3 4" key="1">
    <citation type="submission" date="2018-11" db="EMBL/GenBank/DDBJ databases">
        <title>Draft genome sequences of potential pathogenic Clostridium perfringens from environmental surface water in the North West Province, South Africa.</title>
        <authorList>
            <person name="Fourie J.C.J."/>
            <person name="Sanko T.J."/>
            <person name="Bezuidenhout C."/>
            <person name="Mienie C."/>
            <person name="Adeleke R."/>
        </authorList>
    </citation>
    <scope>NUCLEOTIDE SEQUENCE [LARGE SCALE GENOMIC DNA]</scope>
    <source>
        <strain evidence="3 4">SC4-C13</strain>
    </source>
</reference>
<dbReference type="RefSeq" id="WP_124228939.1">
    <property type="nucleotide sequence ID" value="NZ_CP148678.1"/>
</dbReference>